<evidence type="ECO:0000313" key="2">
    <source>
        <dbReference type="Proteomes" id="UP000266016"/>
    </source>
</evidence>
<protein>
    <submittedName>
        <fullName evidence="1">Uncharacterized protein</fullName>
    </submittedName>
</protein>
<organism evidence="1 2">
    <name type="scientific">Peribacillus asahii</name>
    <dbReference type="NCBI Taxonomy" id="228899"/>
    <lineage>
        <taxon>Bacteria</taxon>
        <taxon>Bacillati</taxon>
        <taxon>Bacillota</taxon>
        <taxon>Bacilli</taxon>
        <taxon>Bacillales</taxon>
        <taxon>Bacillaceae</taxon>
        <taxon>Peribacillus</taxon>
    </lineage>
</organism>
<accession>A0A398AY41</accession>
<gene>
    <name evidence="1" type="ORF">D1953_18045</name>
</gene>
<name>A0A398AY41_9BACI</name>
<dbReference type="Proteomes" id="UP000266016">
    <property type="component" value="Unassembled WGS sequence"/>
</dbReference>
<dbReference type="AlphaFoldDB" id="A0A398AY41"/>
<dbReference type="EMBL" id="QWVS01000046">
    <property type="protein sequence ID" value="RID82537.1"/>
    <property type="molecule type" value="Genomic_DNA"/>
</dbReference>
<proteinExistence type="predicted"/>
<evidence type="ECO:0000313" key="1">
    <source>
        <dbReference type="EMBL" id="RID82537.1"/>
    </source>
</evidence>
<sequence length="74" mass="9010">MPLNLFITASFFAISKPVKWRFLEMMKKVIIFDNKALLQKVEKQYFLKESFDFIISIKTNTYLFKTRIYELLYN</sequence>
<keyword evidence="2" id="KW-1185">Reference proteome</keyword>
<reference evidence="1 2" key="1">
    <citation type="submission" date="2018-08" db="EMBL/GenBank/DDBJ databases">
        <title>Bacillus jemisoniae sp. nov., Bacillus chryseoplanitiae sp. nov., Bacillus resnikiae sp. nov., and Bacillus frankliniae sp. nov., isolated from Viking spacecraft and associated surfaces.</title>
        <authorList>
            <person name="Seuylemezian A."/>
            <person name="Vaishampayan P."/>
        </authorList>
    </citation>
    <scope>NUCLEOTIDE SEQUENCE [LARGE SCALE GENOMIC DNA]</scope>
    <source>
        <strain evidence="1 2">MA001</strain>
    </source>
</reference>
<comment type="caution">
    <text evidence="1">The sequence shown here is derived from an EMBL/GenBank/DDBJ whole genome shotgun (WGS) entry which is preliminary data.</text>
</comment>